<dbReference type="Gene3D" id="3.40.1690.20">
    <property type="match status" value="1"/>
</dbReference>
<evidence type="ECO:0000256" key="17">
    <source>
        <dbReference type="SAM" id="Phobius"/>
    </source>
</evidence>
<dbReference type="SMART" id="SM00382">
    <property type="entry name" value="AAA"/>
    <property type="match status" value="1"/>
</dbReference>
<keyword evidence="7" id="KW-0479">Metal-binding</keyword>
<evidence type="ECO:0000256" key="4">
    <source>
        <dbReference type="ARBA" id="ARBA00010550"/>
    </source>
</evidence>
<dbReference type="InterPro" id="IPR000642">
    <property type="entry name" value="Peptidase_M41"/>
</dbReference>
<comment type="similarity">
    <text evidence="4">In the N-terminal section; belongs to the AAA ATPase family.</text>
</comment>
<dbReference type="PROSITE" id="PS00674">
    <property type="entry name" value="AAA"/>
    <property type="match status" value="1"/>
</dbReference>
<dbReference type="InterPro" id="IPR037219">
    <property type="entry name" value="Peptidase_M41-like"/>
</dbReference>
<dbReference type="Gene3D" id="1.20.58.760">
    <property type="entry name" value="Peptidase M41"/>
    <property type="match status" value="1"/>
</dbReference>
<feature type="compositionally biased region" description="Polar residues" evidence="16">
    <location>
        <begin position="915"/>
        <end position="926"/>
    </location>
</feature>
<comment type="subcellular location">
    <subcellularLocation>
        <location evidence="2">Mitochondrion membrane</location>
        <topology evidence="2">Multi-pass membrane protein</topology>
    </subcellularLocation>
</comment>
<dbReference type="SUPFAM" id="SSF140990">
    <property type="entry name" value="FtsH protease domain-like"/>
    <property type="match status" value="1"/>
</dbReference>
<evidence type="ECO:0000256" key="5">
    <source>
        <dbReference type="ARBA" id="ARBA00022670"/>
    </source>
</evidence>
<gene>
    <name evidence="19" type="ORF">PAUS00366_LOCUS17605</name>
</gene>
<evidence type="ECO:0000256" key="6">
    <source>
        <dbReference type="ARBA" id="ARBA00022692"/>
    </source>
</evidence>
<feature type="compositionally biased region" description="Basic and acidic residues" evidence="16">
    <location>
        <begin position="159"/>
        <end position="168"/>
    </location>
</feature>
<dbReference type="FunFam" id="1.10.8.60:FF:000019">
    <property type="entry name" value="AFG3-like AAA ATPase 2"/>
    <property type="match status" value="1"/>
</dbReference>
<evidence type="ECO:0000256" key="2">
    <source>
        <dbReference type="ARBA" id="ARBA00004225"/>
    </source>
</evidence>
<keyword evidence="6 17" id="KW-0812">Transmembrane</keyword>
<dbReference type="InterPro" id="IPR003593">
    <property type="entry name" value="AAA+_ATPase"/>
</dbReference>
<evidence type="ECO:0000256" key="3">
    <source>
        <dbReference type="ARBA" id="ARBA00010044"/>
    </source>
</evidence>
<feature type="region of interest" description="Disordered" evidence="16">
    <location>
        <begin position="281"/>
        <end position="305"/>
    </location>
</feature>
<keyword evidence="12 17" id="KW-1133">Transmembrane helix</keyword>
<dbReference type="HAMAP" id="MF_01458">
    <property type="entry name" value="FtsH"/>
    <property type="match status" value="1"/>
</dbReference>
<name>A0A7S4ARS4_9STRA</name>
<dbReference type="GO" id="GO:0016887">
    <property type="term" value="F:ATP hydrolysis activity"/>
    <property type="evidence" value="ECO:0007669"/>
    <property type="project" value="InterPro"/>
</dbReference>
<dbReference type="GO" id="GO:0004176">
    <property type="term" value="F:ATP-dependent peptidase activity"/>
    <property type="evidence" value="ECO:0007669"/>
    <property type="project" value="InterPro"/>
</dbReference>
<evidence type="ECO:0000256" key="14">
    <source>
        <dbReference type="ARBA" id="ARBA00023128"/>
    </source>
</evidence>
<dbReference type="InterPro" id="IPR041569">
    <property type="entry name" value="AAA_lid_3"/>
</dbReference>
<evidence type="ECO:0000256" key="9">
    <source>
        <dbReference type="ARBA" id="ARBA00022801"/>
    </source>
</evidence>
<evidence type="ECO:0000256" key="13">
    <source>
        <dbReference type="ARBA" id="ARBA00023049"/>
    </source>
</evidence>
<dbReference type="Pfam" id="PF06480">
    <property type="entry name" value="FtsH_ext"/>
    <property type="match status" value="1"/>
</dbReference>
<keyword evidence="14" id="KW-0496">Mitochondrion</keyword>
<dbReference type="Pfam" id="PF00004">
    <property type="entry name" value="AAA"/>
    <property type="match status" value="1"/>
</dbReference>
<dbReference type="Gene3D" id="1.10.8.60">
    <property type="match status" value="1"/>
</dbReference>
<feature type="compositionally biased region" description="Low complexity" evidence="16">
    <location>
        <begin position="70"/>
        <end position="88"/>
    </location>
</feature>
<dbReference type="NCBIfam" id="TIGR01241">
    <property type="entry name" value="FtsH_fam"/>
    <property type="match status" value="1"/>
</dbReference>
<keyword evidence="15 17" id="KW-0472">Membrane</keyword>
<keyword evidence="10" id="KW-0862">Zinc</keyword>
<organism evidence="19">
    <name type="scientific">Pseudo-nitzschia australis</name>
    <dbReference type="NCBI Taxonomy" id="44445"/>
    <lineage>
        <taxon>Eukaryota</taxon>
        <taxon>Sar</taxon>
        <taxon>Stramenopiles</taxon>
        <taxon>Ochrophyta</taxon>
        <taxon>Bacillariophyta</taxon>
        <taxon>Bacillariophyceae</taxon>
        <taxon>Bacillariophycidae</taxon>
        <taxon>Bacillariales</taxon>
        <taxon>Bacillariaceae</taxon>
        <taxon>Pseudo-nitzschia</taxon>
    </lineage>
</organism>
<dbReference type="InterPro" id="IPR050928">
    <property type="entry name" value="ATP-dep_Zn_Metalloprotease"/>
</dbReference>
<dbReference type="Pfam" id="PF01434">
    <property type="entry name" value="Peptidase_M41"/>
    <property type="match status" value="1"/>
</dbReference>
<dbReference type="Pfam" id="PF17862">
    <property type="entry name" value="AAA_lid_3"/>
    <property type="match status" value="1"/>
</dbReference>
<evidence type="ECO:0000259" key="18">
    <source>
        <dbReference type="SMART" id="SM00382"/>
    </source>
</evidence>
<dbReference type="CDD" id="cd19501">
    <property type="entry name" value="RecA-like_FtsH"/>
    <property type="match status" value="1"/>
</dbReference>
<evidence type="ECO:0000256" key="1">
    <source>
        <dbReference type="ARBA" id="ARBA00001947"/>
    </source>
</evidence>
<dbReference type="GO" id="GO:0034982">
    <property type="term" value="P:mitochondrial protein processing"/>
    <property type="evidence" value="ECO:0007669"/>
    <property type="project" value="TreeGrafter"/>
</dbReference>
<evidence type="ECO:0000256" key="8">
    <source>
        <dbReference type="ARBA" id="ARBA00022741"/>
    </source>
</evidence>
<reference evidence="19" key="1">
    <citation type="submission" date="2021-01" db="EMBL/GenBank/DDBJ databases">
        <authorList>
            <person name="Corre E."/>
            <person name="Pelletier E."/>
            <person name="Niang G."/>
            <person name="Scheremetjew M."/>
            <person name="Finn R."/>
            <person name="Kale V."/>
            <person name="Holt S."/>
            <person name="Cochrane G."/>
            <person name="Meng A."/>
            <person name="Brown T."/>
            <person name="Cohen L."/>
        </authorList>
    </citation>
    <scope>NUCLEOTIDE SEQUENCE</scope>
    <source>
        <strain evidence="19">10249 10 AB</strain>
    </source>
</reference>
<evidence type="ECO:0000256" key="12">
    <source>
        <dbReference type="ARBA" id="ARBA00022989"/>
    </source>
</evidence>
<feature type="domain" description="AAA+ ATPase" evidence="18">
    <location>
        <begin position="487"/>
        <end position="626"/>
    </location>
</feature>
<dbReference type="GO" id="GO:0005745">
    <property type="term" value="C:m-AAA complex"/>
    <property type="evidence" value="ECO:0007669"/>
    <property type="project" value="TreeGrafter"/>
</dbReference>
<evidence type="ECO:0000256" key="16">
    <source>
        <dbReference type="SAM" id="MobiDB-lite"/>
    </source>
</evidence>
<evidence type="ECO:0000256" key="11">
    <source>
        <dbReference type="ARBA" id="ARBA00022840"/>
    </source>
</evidence>
<evidence type="ECO:0000313" key="19">
    <source>
        <dbReference type="EMBL" id="CAE0724848.1"/>
    </source>
</evidence>
<protein>
    <recommendedName>
        <fullName evidence="18">AAA+ ATPase domain-containing protein</fullName>
    </recommendedName>
</protein>
<feature type="region of interest" description="Disordered" evidence="16">
    <location>
        <begin position="112"/>
        <end position="199"/>
    </location>
</feature>
<dbReference type="FunFam" id="3.40.50.300:FF:000001">
    <property type="entry name" value="ATP-dependent zinc metalloprotease FtsH"/>
    <property type="match status" value="1"/>
</dbReference>
<dbReference type="GO" id="GO:0004222">
    <property type="term" value="F:metalloendopeptidase activity"/>
    <property type="evidence" value="ECO:0007669"/>
    <property type="project" value="InterPro"/>
</dbReference>
<dbReference type="InterPro" id="IPR003960">
    <property type="entry name" value="ATPase_AAA_CS"/>
</dbReference>
<keyword evidence="8" id="KW-0547">Nucleotide-binding</keyword>
<comment type="similarity">
    <text evidence="3">In the C-terminal section; belongs to the peptidase M41 family.</text>
</comment>
<evidence type="ECO:0000256" key="7">
    <source>
        <dbReference type="ARBA" id="ARBA00022723"/>
    </source>
</evidence>
<feature type="region of interest" description="Disordered" evidence="16">
    <location>
        <begin position="888"/>
        <end position="943"/>
    </location>
</feature>
<dbReference type="FunFam" id="1.20.58.760:FF:000003">
    <property type="entry name" value="AFG3-like AAA ATPase 2"/>
    <property type="match status" value="1"/>
</dbReference>
<dbReference type="InterPro" id="IPR003959">
    <property type="entry name" value="ATPase_AAA_core"/>
</dbReference>
<dbReference type="InterPro" id="IPR027417">
    <property type="entry name" value="P-loop_NTPase"/>
</dbReference>
<dbReference type="EMBL" id="HBIX01025658">
    <property type="protein sequence ID" value="CAE0724848.1"/>
    <property type="molecule type" value="Transcribed_RNA"/>
</dbReference>
<dbReference type="PANTHER" id="PTHR43655:SF2">
    <property type="entry name" value="AFG3 LIKE MATRIX AAA PEPTIDASE SUBUNIT 2, ISOFORM A"/>
    <property type="match status" value="1"/>
</dbReference>
<evidence type="ECO:0000256" key="10">
    <source>
        <dbReference type="ARBA" id="ARBA00022833"/>
    </source>
</evidence>
<dbReference type="PANTHER" id="PTHR43655">
    <property type="entry name" value="ATP-DEPENDENT PROTEASE"/>
    <property type="match status" value="1"/>
</dbReference>
<dbReference type="Gene3D" id="3.40.50.300">
    <property type="entry name" value="P-loop containing nucleotide triphosphate hydrolases"/>
    <property type="match status" value="1"/>
</dbReference>
<comment type="cofactor">
    <cofactor evidence="1">
        <name>Zn(2+)</name>
        <dbReference type="ChEBI" id="CHEBI:29105"/>
    </cofactor>
</comment>
<feature type="region of interest" description="Disordered" evidence="16">
    <location>
        <begin position="60"/>
        <end position="88"/>
    </location>
</feature>
<dbReference type="SUPFAM" id="SSF52540">
    <property type="entry name" value="P-loop containing nucleoside triphosphate hydrolases"/>
    <property type="match status" value="1"/>
</dbReference>
<dbReference type="GO" id="GO:0008270">
    <property type="term" value="F:zinc ion binding"/>
    <property type="evidence" value="ECO:0007669"/>
    <property type="project" value="InterPro"/>
</dbReference>
<dbReference type="InterPro" id="IPR005936">
    <property type="entry name" value="FtsH"/>
</dbReference>
<keyword evidence="11" id="KW-0067">ATP-binding</keyword>
<feature type="transmembrane region" description="Helical" evidence="17">
    <location>
        <begin position="393"/>
        <end position="414"/>
    </location>
</feature>
<sequence length="943" mass="102875">MSISCRNLSLLRRQIARRDLTASSSTSTSRSTSTFFRRRYNYYDHRANENPLAAALVSSVTELDRRDTTSTRSFSSKPTTTQPSFATTSTRIDDILRIPTWLIPRKGTGFDNFLKRDKQDADENEDADSNKEEGGGKGSGSSSSSSNEKETVENEDDNTTTKEKKTDETETMFGSSARAKYTDNNTRNNSEGGNGGNGLPPNFTGASLVATLMLVAFTYFMLRNDGDDIDGVASASTDFSREITWNDFCNYLLETGQVEKIVVTNNRTMAKVFLKRGSHGLPQHQNRRFRQGGAGAAGRGSANNQIFDDSTTRIAADTSSSTADDFGGMQTLGKGISSFSTNQQQHQIVYRFAIGSVDSFEKKLEEAQKAVGIDPIDEIPVQYTNETTTKSEILSVLPSLVLMGAAFYFMRFAAGSMGGGMGGSGGGGGGMGGMFQVGKSTHKKIKPEDVKINFSDVAGCDEAKKEIVEFVDFLQSPEQFTKLGAKIPKGALLCGPPGTGKTLLAKAVAGEAGVPFFSISGSDFIEMFVGVGPSRVRDLFKEARENAPCIIFIDEIDAVGRQRGRGGAGGNDERENTLNQMLVEMDGFDTKSGVVVLAGTNRVDILDQALTRPGRFDRQITVDRPDIKGRKAIFKVHLKGITLKDPVDDVAGRLAGLTPGFAGADIANICNEAAIVAARRKADSVSMDDFEKATDRIIGGLESNKIMSDEERSIVAYHEAGHAIAGWFLEHADPLLKVTIIPRTSGALGFAQYLPKEVNLRTQEEIMDIVCMALAGRAAEEIFFGRVTTGASDDLRRVTDLVYSTIQLYGMNPRLGQLAFPKDDNAMFDERQYSEKTAKAMDEEARFIVDEAYQRTLNLLTERKNEVESVAKLLLERETIVHDDVHELVGPRPFKGDPQYEEFVRRHREKENESSGDTNESSSTDSSKPEGSISPGLAFQNSK</sequence>
<dbReference type="AlphaFoldDB" id="A0A7S4ARS4"/>
<keyword evidence="5" id="KW-0645">Protease</keyword>
<evidence type="ECO:0000256" key="15">
    <source>
        <dbReference type="ARBA" id="ARBA00023136"/>
    </source>
</evidence>
<accession>A0A7S4ARS4</accession>
<keyword evidence="13" id="KW-0482">Metalloprotease</keyword>
<dbReference type="GO" id="GO:0005524">
    <property type="term" value="F:ATP binding"/>
    <property type="evidence" value="ECO:0007669"/>
    <property type="project" value="UniProtKB-KW"/>
</dbReference>
<dbReference type="InterPro" id="IPR011546">
    <property type="entry name" value="Pept_M41_FtsH_extracell"/>
</dbReference>
<keyword evidence="9" id="KW-0378">Hydrolase</keyword>
<proteinExistence type="inferred from homology"/>